<dbReference type="KEGG" id="salj:SMD11_0466"/>
<dbReference type="OrthoDB" id="4257861at2"/>
<dbReference type="AlphaFoldDB" id="A0A1Z2KVR0"/>
<accession>A0A1Z2KVR0</accession>
<dbReference type="RefSeq" id="WP_087924798.1">
    <property type="nucleotide sequence ID" value="NZ_CP021744.1"/>
</dbReference>
<feature type="transmembrane region" description="Helical" evidence="1">
    <location>
        <begin position="88"/>
        <end position="107"/>
    </location>
</feature>
<sequence length="151" mass="16320">MTSYEAQAALDDIRRLQEHTGDAYVHHGFSRSYVLMTAVTLFVELSSFDLPHPWSTATLALGVVLLAGTLIAQERRAPVRRRHSGRELLLYAVASAVLMLVYLASLATTRATGLPAPHTVAATAVALASLAGARFTRPLLAAIVRRDSRNV</sequence>
<feature type="transmembrane region" description="Helical" evidence="1">
    <location>
        <begin position="54"/>
        <end position="72"/>
    </location>
</feature>
<evidence type="ECO:0000256" key="1">
    <source>
        <dbReference type="SAM" id="Phobius"/>
    </source>
</evidence>
<dbReference type="Proteomes" id="UP000195755">
    <property type="component" value="Chromosome"/>
</dbReference>
<gene>
    <name evidence="2" type="ORF">SMD11_0466</name>
</gene>
<evidence type="ECO:0000313" key="2">
    <source>
        <dbReference type="EMBL" id="ARZ66132.1"/>
    </source>
</evidence>
<proteinExistence type="predicted"/>
<name>A0A1Z2KVR0_9ACTN</name>
<organism evidence="2 3">
    <name type="scientific">Streptomyces albireticuli</name>
    <dbReference type="NCBI Taxonomy" id="1940"/>
    <lineage>
        <taxon>Bacteria</taxon>
        <taxon>Bacillati</taxon>
        <taxon>Actinomycetota</taxon>
        <taxon>Actinomycetes</taxon>
        <taxon>Kitasatosporales</taxon>
        <taxon>Streptomycetaceae</taxon>
        <taxon>Streptomyces</taxon>
    </lineage>
</organism>
<keyword evidence="1" id="KW-1133">Transmembrane helix</keyword>
<keyword evidence="1" id="KW-0812">Transmembrane</keyword>
<dbReference type="EMBL" id="CP021744">
    <property type="protein sequence ID" value="ARZ66132.1"/>
    <property type="molecule type" value="Genomic_DNA"/>
</dbReference>
<protein>
    <submittedName>
        <fullName evidence="2">Uncharacterized protein</fullName>
    </submittedName>
</protein>
<evidence type="ECO:0000313" key="3">
    <source>
        <dbReference type="Proteomes" id="UP000195755"/>
    </source>
</evidence>
<keyword evidence="1" id="KW-0472">Membrane</keyword>
<reference evidence="2 3" key="1">
    <citation type="submission" date="2017-06" db="EMBL/GenBank/DDBJ databases">
        <title>Streptomyces albireticuli Genome sequencing and assembly.</title>
        <authorList>
            <person name="Wang Y."/>
            <person name="Du B."/>
            <person name="Ding Y."/>
            <person name="Liu H."/>
            <person name="Hou Q."/>
            <person name="Liu K."/>
            <person name="Yao L."/>
            <person name="Wang C."/>
        </authorList>
    </citation>
    <scope>NUCLEOTIDE SEQUENCE [LARGE SCALE GENOMIC DNA]</scope>
    <source>
        <strain evidence="2 3">MDJK11</strain>
    </source>
</reference>
<feature type="transmembrane region" description="Helical" evidence="1">
    <location>
        <begin position="119"/>
        <end position="136"/>
    </location>
</feature>